<dbReference type="AlphaFoldDB" id="A0A0F9XIZ4"/>
<accession>A0A0F9XIZ4</accession>
<dbReference type="PANTHER" id="PTHR47962:SF5">
    <property type="entry name" value="ATP-DEPENDENT HELICASE LHR-RELATED"/>
    <property type="match status" value="1"/>
</dbReference>
<dbReference type="GO" id="GO:0005524">
    <property type="term" value="F:ATP binding"/>
    <property type="evidence" value="ECO:0007669"/>
    <property type="project" value="UniProtKB-KW"/>
</dbReference>
<dbReference type="InterPro" id="IPR027417">
    <property type="entry name" value="P-loop_NTPase"/>
</dbReference>
<dbReference type="InterPro" id="IPR001650">
    <property type="entry name" value="Helicase_C-like"/>
</dbReference>
<evidence type="ECO:0000313" key="5">
    <source>
        <dbReference type="EMBL" id="KKN91988.1"/>
    </source>
</evidence>
<dbReference type="SUPFAM" id="SSF52540">
    <property type="entry name" value="P-loop containing nucleoside triphosphate hydrolases"/>
    <property type="match status" value="1"/>
</dbReference>
<dbReference type="PANTHER" id="PTHR47962">
    <property type="entry name" value="ATP-DEPENDENT HELICASE LHR-RELATED-RELATED"/>
    <property type="match status" value="1"/>
</dbReference>
<dbReference type="Pfam" id="PF00270">
    <property type="entry name" value="DEAD"/>
    <property type="match status" value="1"/>
</dbReference>
<dbReference type="PROSITE" id="PS51194">
    <property type="entry name" value="HELICASE_CTER"/>
    <property type="match status" value="1"/>
</dbReference>
<gene>
    <name evidence="5" type="ORF">LCGC14_0212690</name>
</gene>
<name>A0A0F9XIZ4_9ZZZZ</name>
<dbReference type="GO" id="GO:0016887">
    <property type="term" value="F:ATP hydrolysis activity"/>
    <property type="evidence" value="ECO:0007669"/>
    <property type="project" value="TreeGrafter"/>
</dbReference>
<sequence length="762" mass="84050">MTDLGLLEAVWTSLPHFGSDQVSSFDLLHPAVQRWIWEQNWQELRDVQDRAITTVLKTESDVLIAAATAAGKTEAAFLPILTAVAERDEPGFSVVYISPLKALINDQFRRLDFLCERMEIDVVRWHGDAPQAAKQRARRNPKGIALITPESIEAMLVRRPADARRLLGNIAFIVIDELHAFLRGPRGLHLMSLLRRIDQMNTRHPRRIGLSATIGDLRQAAEWLAPGAGDQVSIIESHGGSPEFRLQVRGYVDPPKVDGRPDDGPTAIDDIVSHLFTTLRGSSNLVFAGSRKRVETLADRLRERSERIGVPNEFFPHHGSLAKGLREELETRLRDSALPTTAVATTTLELGVDIGSVKSVAQIGPPRSLASLRQRLGRSGRRKDTPAILRIYLDVPYVSPDSSPVDRLRPEVVMSVAAINLLLRKFVEPAEEDSSVATVILHQTMSIIAERAGERPDRIYDAICGAGPLSSMTKAEFATMLRYAASADVNLIEQARDGALMLGQQGERIVDSREFYPIFETDEEWRLVAAGRTLGTIPISNAVGIGNIIAFAGRRWIIDTVDDRAKVIEVSPSPAGKVPRFESQSSERMHRELAREMRAVYRAQDVPAYLDDVAKDLLRESRQQYQMLGLERTPFVPAGSDTFVSLWEGTDMVSLVAIAFAMAGFECGAEDLGITVYGCSPADITSAAERLSELPISAVDLADFVENLRKAKYDEYVPDALMKGLWAKRSGSSIEALTTQLQILGNANNSVPGDEAMQEQKS</sequence>
<dbReference type="InterPro" id="IPR011545">
    <property type="entry name" value="DEAD/DEAH_box_helicase_dom"/>
</dbReference>
<keyword evidence="1" id="KW-0547">Nucleotide-binding</keyword>
<feature type="domain" description="Helicase C-terminal" evidence="4">
    <location>
        <begin position="267"/>
        <end position="435"/>
    </location>
</feature>
<evidence type="ECO:0008006" key="6">
    <source>
        <dbReference type="Google" id="ProtNLM"/>
    </source>
</evidence>
<dbReference type="PROSITE" id="PS51192">
    <property type="entry name" value="HELICASE_ATP_BIND_1"/>
    <property type="match status" value="1"/>
</dbReference>
<dbReference type="GO" id="GO:0003677">
    <property type="term" value="F:DNA binding"/>
    <property type="evidence" value="ECO:0007669"/>
    <property type="project" value="TreeGrafter"/>
</dbReference>
<comment type="caution">
    <text evidence="5">The sequence shown here is derived from an EMBL/GenBank/DDBJ whole genome shotgun (WGS) entry which is preliminary data.</text>
</comment>
<dbReference type="Gene3D" id="3.40.50.300">
    <property type="entry name" value="P-loop containing nucleotide triphosphate hydrolases"/>
    <property type="match status" value="2"/>
</dbReference>
<dbReference type="SMART" id="SM00487">
    <property type="entry name" value="DEXDc"/>
    <property type="match status" value="1"/>
</dbReference>
<dbReference type="Pfam" id="PF00271">
    <property type="entry name" value="Helicase_C"/>
    <property type="match status" value="1"/>
</dbReference>
<dbReference type="CDD" id="cd17922">
    <property type="entry name" value="DEXHc_LHR-like"/>
    <property type="match status" value="1"/>
</dbReference>
<evidence type="ECO:0000259" key="4">
    <source>
        <dbReference type="PROSITE" id="PS51194"/>
    </source>
</evidence>
<reference evidence="5" key="1">
    <citation type="journal article" date="2015" name="Nature">
        <title>Complex archaea that bridge the gap between prokaryotes and eukaryotes.</title>
        <authorList>
            <person name="Spang A."/>
            <person name="Saw J.H."/>
            <person name="Jorgensen S.L."/>
            <person name="Zaremba-Niedzwiedzka K."/>
            <person name="Martijn J."/>
            <person name="Lind A.E."/>
            <person name="van Eijk R."/>
            <person name="Schleper C."/>
            <person name="Guy L."/>
            <person name="Ettema T.J."/>
        </authorList>
    </citation>
    <scope>NUCLEOTIDE SEQUENCE</scope>
</reference>
<dbReference type="SMART" id="SM00490">
    <property type="entry name" value="HELICc"/>
    <property type="match status" value="1"/>
</dbReference>
<organism evidence="5">
    <name type="scientific">marine sediment metagenome</name>
    <dbReference type="NCBI Taxonomy" id="412755"/>
    <lineage>
        <taxon>unclassified sequences</taxon>
        <taxon>metagenomes</taxon>
        <taxon>ecological metagenomes</taxon>
    </lineage>
</organism>
<protein>
    <recommendedName>
        <fullName evidence="6">ATP-dependent helicase</fullName>
    </recommendedName>
</protein>
<evidence type="ECO:0000256" key="2">
    <source>
        <dbReference type="ARBA" id="ARBA00022840"/>
    </source>
</evidence>
<feature type="domain" description="Helicase ATP-binding" evidence="3">
    <location>
        <begin position="53"/>
        <end position="232"/>
    </location>
</feature>
<dbReference type="EMBL" id="LAZR01000098">
    <property type="protein sequence ID" value="KKN91988.1"/>
    <property type="molecule type" value="Genomic_DNA"/>
</dbReference>
<dbReference type="InterPro" id="IPR052511">
    <property type="entry name" value="ATP-dep_Helicase"/>
</dbReference>
<evidence type="ECO:0000259" key="3">
    <source>
        <dbReference type="PROSITE" id="PS51192"/>
    </source>
</evidence>
<keyword evidence="2" id="KW-0067">ATP-binding</keyword>
<evidence type="ECO:0000256" key="1">
    <source>
        <dbReference type="ARBA" id="ARBA00022741"/>
    </source>
</evidence>
<dbReference type="InterPro" id="IPR014001">
    <property type="entry name" value="Helicase_ATP-bd"/>
</dbReference>
<proteinExistence type="predicted"/>